<dbReference type="InterPro" id="IPR011006">
    <property type="entry name" value="CheY-like_superfamily"/>
</dbReference>
<keyword evidence="1" id="KW-0597">Phosphoprotein</keyword>
<dbReference type="SUPFAM" id="SSF52172">
    <property type="entry name" value="CheY-like"/>
    <property type="match status" value="1"/>
</dbReference>
<evidence type="ECO:0000313" key="4">
    <source>
        <dbReference type="EMBL" id="MBF0597230.1"/>
    </source>
</evidence>
<dbReference type="Gene3D" id="2.40.50.1020">
    <property type="entry name" value="LytTr DNA-binding domain"/>
    <property type="match status" value="1"/>
</dbReference>
<feature type="modified residue" description="4-aspartylphosphate" evidence="1">
    <location>
        <position position="55"/>
    </location>
</feature>
<evidence type="ECO:0000256" key="1">
    <source>
        <dbReference type="PROSITE-ProRule" id="PRU00169"/>
    </source>
</evidence>
<feature type="domain" description="HTH LytTR-type" evidence="3">
    <location>
        <begin position="145"/>
        <end position="218"/>
    </location>
</feature>
<accession>A0A8J7G8F2</accession>
<protein>
    <submittedName>
        <fullName evidence="4">Response regulator transcription factor</fullName>
    </submittedName>
</protein>
<name>A0A8J7G8F2_9FLAO</name>
<reference evidence="4" key="1">
    <citation type="submission" date="2020-10" db="EMBL/GenBank/DDBJ databases">
        <authorList>
            <person name="Lu T."/>
            <person name="Wang Q."/>
            <person name="Han X."/>
        </authorList>
    </citation>
    <scope>NUCLEOTIDE SEQUENCE</scope>
    <source>
        <strain evidence="4">WQ 117</strain>
    </source>
</reference>
<dbReference type="SMART" id="SM00448">
    <property type="entry name" value="REC"/>
    <property type="match status" value="1"/>
</dbReference>
<dbReference type="PROSITE" id="PS50930">
    <property type="entry name" value="HTH_LYTTR"/>
    <property type="match status" value="1"/>
</dbReference>
<dbReference type="InterPro" id="IPR046947">
    <property type="entry name" value="LytR-like"/>
</dbReference>
<keyword evidence="5" id="KW-1185">Reference proteome</keyword>
<dbReference type="InterPro" id="IPR001789">
    <property type="entry name" value="Sig_transdc_resp-reg_receiver"/>
</dbReference>
<evidence type="ECO:0000259" key="3">
    <source>
        <dbReference type="PROSITE" id="PS50930"/>
    </source>
</evidence>
<dbReference type="PANTHER" id="PTHR37299:SF1">
    <property type="entry name" value="STAGE 0 SPORULATION PROTEIN A HOMOLOG"/>
    <property type="match status" value="1"/>
</dbReference>
<dbReference type="RefSeq" id="WP_194182779.1">
    <property type="nucleotide sequence ID" value="NZ_JADGIK010000004.1"/>
</dbReference>
<proteinExistence type="predicted"/>
<dbReference type="EMBL" id="JADGIK010000004">
    <property type="protein sequence ID" value="MBF0597230.1"/>
    <property type="molecule type" value="Genomic_DNA"/>
</dbReference>
<dbReference type="Gene3D" id="3.40.50.2300">
    <property type="match status" value="1"/>
</dbReference>
<dbReference type="GO" id="GO:0000156">
    <property type="term" value="F:phosphorelay response regulator activity"/>
    <property type="evidence" value="ECO:0007669"/>
    <property type="project" value="InterPro"/>
</dbReference>
<gene>
    <name evidence="4" type="ORF">IM532_07195</name>
</gene>
<dbReference type="Pfam" id="PF04397">
    <property type="entry name" value="LytTR"/>
    <property type="match status" value="1"/>
</dbReference>
<dbReference type="AlphaFoldDB" id="A0A8J7G8F2"/>
<dbReference type="Proteomes" id="UP000608754">
    <property type="component" value="Unassembled WGS sequence"/>
</dbReference>
<dbReference type="GO" id="GO:0003677">
    <property type="term" value="F:DNA binding"/>
    <property type="evidence" value="ECO:0007669"/>
    <property type="project" value="InterPro"/>
</dbReference>
<dbReference type="InterPro" id="IPR007492">
    <property type="entry name" value="LytTR_DNA-bd_dom"/>
</dbReference>
<dbReference type="PANTHER" id="PTHR37299">
    <property type="entry name" value="TRANSCRIPTIONAL REGULATOR-RELATED"/>
    <property type="match status" value="1"/>
</dbReference>
<comment type="caution">
    <text evidence="4">The sequence shown here is derived from an EMBL/GenBank/DDBJ whole genome shotgun (WGS) entry which is preliminary data.</text>
</comment>
<dbReference type="PROSITE" id="PS50110">
    <property type="entry name" value="RESPONSE_REGULATORY"/>
    <property type="match status" value="1"/>
</dbReference>
<evidence type="ECO:0000313" key="5">
    <source>
        <dbReference type="Proteomes" id="UP000608754"/>
    </source>
</evidence>
<feature type="domain" description="Response regulatory" evidence="2">
    <location>
        <begin position="2"/>
        <end position="115"/>
    </location>
</feature>
<sequence>MRIAIVEDELLAVNYLQNILQQQTIVAIDELVVLRSKSEAIQYFIHNQVDLIFMDIHLGDGKSLEIFEEVEIKSPIIFVTTFDEYAIKVFKHFTIDYILKPYEEEELHHALKKFQTIQEAFNTSSVLHSLVSIENNIKADKLNKLLVTNGQKIIVLNDDEIAYFFASGKHLFVRTNDGRTYIYDDTLKEIIHKLNSDCFFKVNRKYIIHRNCIQEIIKHSSQKVEITVNPTPEIKSEILISKPQIGEFIHWISENN</sequence>
<dbReference type="Pfam" id="PF00072">
    <property type="entry name" value="Response_reg"/>
    <property type="match status" value="1"/>
</dbReference>
<dbReference type="SMART" id="SM00850">
    <property type="entry name" value="LytTR"/>
    <property type="match status" value="1"/>
</dbReference>
<evidence type="ECO:0000259" key="2">
    <source>
        <dbReference type="PROSITE" id="PS50110"/>
    </source>
</evidence>
<organism evidence="4 5">
    <name type="scientific">Faecalibacter rhinopitheci</name>
    <dbReference type="NCBI Taxonomy" id="2779678"/>
    <lineage>
        <taxon>Bacteria</taxon>
        <taxon>Pseudomonadati</taxon>
        <taxon>Bacteroidota</taxon>
        <taxon>Flavobacteriia</taxon>
        <taxon>Flavobacteriales</taxon>
        <taxon>Weeksellaceae</taxon>
        <taxon>Faecalibacter</taxon>
    </lineage>
</organism>